<reference evidence="2" key="1">
    <citation type="submission" date="2025-08" db="UniProtKB">
        <authorList>
            <consortium name="RefSeq"/>
        </authorList>
    </citation>
    <scope>IDENTIFICATION</scope>
    <source>
        <tissue evidence="2">Gonads</tissue>
    </source>
</reference>
<dbReference type="GeneID" id="115888452"/>
<dbReference type="RefSeq" id="XP_030764054.1">
    <property type="nucleotide sequence ID" value="XM_030908194.1"/>
</dbReference>
<sequence>MSKKATWYTPIARIKNREEVWSRIESRGWKGEKMDLIPEISYFSNPRKSTTMQEYDLYFAYTKMFPLWDPRKPKDNSEYLPVIRENIFAQESTKPVPSLTSLNYGKSTLIPYDEVETAFKRSQATAEFYRKQGALEIDDKKMAD</sequence>
<gene>
    <name evidence="2" type="primary">LOC115888452</name>
</gene>
<dbReference type="InterPro" id="IPR027901">
    <property type="entry name" value="CFAP90"/>
</dbReference>
<evidence type="ECO:0000313" key="1">
    <source>
        <dbReference type="Proteomes" id="UP000504635"/>
    </source>
</evidence>
<dbReference type="OrthoDB" id="10057935at2759"/>
<keyword evidence="1" id="KW-1185">Reference proteome</keyword>
<protein>
    <submittedName>
        <fullName evidence="2">Uncharacterized protein LOC115888452 isoform X1</fullName>
    </submittedName>
</protein>
<dbReference type="InParanoid" id="A0A6J2YLM3"/>
<dbReference type="Proteomes" id="UP000504635">
    <property type="component" value="Unplaced"/>
</dbReference>
<dbReference type="AlphaFoldDB" id="A0A6J2YLM3"/>
<dbReference type="KEGG" id="soy:115888452"/>
<proteinExistence type="predicted"/>
<evidence type="ECO:0000313" key="2">
    <source>
        <dbReference type="RefSeq" id="XP_030764054.1"/>
    </source>
</evidence>
<name>A0A6J2YLM3_SITOR</name>
<organism evidence="1 2">
    <name type="scientific">Sitophilus oryzae</name>
    <name type="common">Rice weevil</name>
    <name type="synonym">Curculio oryzae</name>
    <dbReference type="NCBI Taxonomy" id="7048"/>
    <lineage>
        <taxon>Eukaryota</taxon>
        <taxon>Metazoa</taxon>
        <taxon>Ecdysozoa</taxon>
        <taxon>Arthropoda</taxon>
        <taxon>Hexapoda</taxon>
        <taxon>Insecta</taxon>
        <taxon>Pterygota</taxon>
        <taxon>Neoptera</taxon>
        <taxon>Endopterygota</taxon>
        <taxon>Coleoptera</taxon>
        <taxon>Polyphaga</taxon>
        <taxon>Cucujiformia</taxon>
        <taxon>Curculionidae</taxon>
        <taxon>Dryophthorinae</taxon>
        <taxon>Sitophilus</taxon>
    </lineage>
</organism>
<dbReference type="Pfam" id="PF15074">
    <property type="entry name" value="CFAP90"/>
    <property type="match status" value="1"/>
</dbReference>
<accession>A0A6J2YLM3</accession>